<gene>
    <name evidence="2" type="ORF">B0T18DRAFT_76171</name>
</gene>
<dbReference type="InterPro" id="IPR029057">
    <property type="entry name" value="PRTase-like"/>
</dbReference>
<dbReference type="SUPFAM" id="SSF56784">
    <property type="entry name" value="HAD-like"/>
    <property type="match status" value="1"/>
</dbReference>
<dbReference type="Gene3D" id="3.40.50.2020">
    <property type="match status" value="1"/>
</dbReference>
<keyword evidence="2" id="KW-0328">Glycosyltransferase</keyword>
<dbReference type="Proteomes" id="UP001172155">
    <property type="component" value="Unassembled WGS sequence"/>
</dbReference>
<name>A0AA40F5X4_9PEZI</name>
<dbReference type="InterPro" id="IPR023214">
    <property type="entry name" value="HAD_sf"/>
</dbReference>
<dbReference type="EMBL" id="JAUKUD010000002">
    <property type="protein sequence ID" value="KAK0751734.1"/>
    <property type="molecule type" value="Genomic_DNA"/>
</dbReference>
<proteinExistence type="predicted"/>
<comment type="caution">
    <text evidence="2">The sequence shown here is derived from an EMBL/GenBank/DDBJ whole genome shotgun (WGS) entry which is preliminary data.</text>
</comment>
<dbReference type="SUPFAM" id="SSF52540">
    <property type="entry name" value="P-loop containing nucleoside triphosphate hydrolases"/>
    <property type="match status" value="1"/>
</dbReference>
<protein>
    <submittedName>
        <fullName evidence="2">Uracil phosphoribosyltransferase-domain-containing protein</fullName>
    </submittedName>
</protein>
<dbReference type="Pfam" id="PF13207">
    <property type="entry name" value="AAA_17"/>
    <property type="match status" value="1"/>
</dbReference>
<dbReference type="GO" id="GO:0036424">
    <property type="term" value="F:L-phosphoserine phosphatase activity"/>
    <property type="evidence" value="ECO:0007669"/>
    <property type="project" value="TreeGrafter"/>
</dbReference>
<dbReference type="Gene3D" id="3.40.50.300">
    <property type="entry name" value="P-loop containing nucleotide triphosphate hydrolases"/>
    <property type="match status" value="1"/>
</dbReference>
<dbReference type="GO" id="GO:0005737">
    <property type="term" value="C:cytoplasm"/>
    <property type="evidence" value="ECO:0007669"/>
    <property type="project" value="TreeGrafter"/>
</dbReference>
<keyword evidence="2" id="KW-0808">Transferase</keyword>
<dbReference type="InterPro" id="IPR050582">
    <property type="entry name" value="HAD-like_SerB"/>
</dbReference>
<evidence type="ECO:0000313" key="2">
    <source>
        <dbReference type="EMBL" id="KAK0751734.1"/>
    </source>
</evidence>
<organism evidence="2 3">
    <name type="scientific">Schizothecium vesticola</name>
    <dbReference type="NCBI Taxonomy" id="314040"/>
    <lineage>
        <taxon>Eukaryota</taxon>
        <taxon>Fungi</taxon>
        <taxon>Dikarya</taxon>
        <taxon>Ascomycota</taxon>
        <taxon>Pezizomycotina</taxon>
        <taxon>Sordariomycetes</taxon>
        <taxon>Sordariomycetidae</taxon>
        <taxon>Sordariales</taxon>
        <taxon>Schizotheciaceae</taxon>
        <taxon>Schizothecium</taxon>
    </lineage>
</organism>
<dbReference type="Pfam" id="PF14681">
    <property type="entry name" value="UPRTase"/>
    <property type="match status" value="1"/>
</dbReference>
<dbReference type="InterPro" id="IPR027417">
    <property type="entry name" value="P-loop_NTPase"/>
</dbReference>
<dbReference type="Gene3D" id="3.40.50.1000">
    <property type="entry name" value="HAD superfamily/HAD-like"/>
    <property type="match status" value="1"/>
</dbReference>
<dbReference type="PANTHER" id="PTHR43344">
    <property type="entry name" value="PHOSPHOSERINE PHOSPHATASE"/>
    <property type="match status" value="1"/>
</dbReference>
<dbReference type="SUPFAM" id="SSF53271">
    <property type="entry name" value="PRTase-like"/>
    <property type="match status" value="1"/>
</dbReference>
<dbReference type="GO" id="GO:0016757">
    <property type="term" value="F:glycosyltransferase activity"/>
    <property type="evidence" value="ECO:0007669"/>
    <property type="project" value="UniProtKB-KW"/>
</dbReference>
<dbReference type="GO" id="GO:0006564">
    <property type="term" value="P:L-serine biosynthetic process"/>
    <property type="evidence" value="ECO:0007669"/>
    <property type="project" value="TreeGrafter"/>
</dbReference>
<dbReference type="GO" id="GO:0000287">
    <property type="term" value="F:magnesium ion binding"/>
    <property type="evidence" value="ECO:0007669"/>
    <property type="project" value="TreeGrafter"/>
</dbReference>
<dbReference type="PANTHER" id="PTHR43344:SF20">
    <property type="entry name" value="URACIL PHOSPHORIBOSYLTRANSFERASE"/>
    <property type="match status" value="1"/>
</dbReference>
<sequence>MEPARDKPIVVGIYGVPGSGKTFLLRELQGGELYHSKHFSIFEGSEVIDSITPGGLSAFKALPDTDKSQWRQLAIFKIREDAARAHGMAVVSGHFMFWPEEHDSGSRALTQGDMDTYTHILYLDVPADTVVERRKGDTSRVRPQVSVEHMRRWQETEIAELRDICGRNGILFARITCAVPETVTAKVERLLGALELYKDESFPEMTVKSALRTIIDDHRQSKPKLRNMLVFDADKTLAAQDTGRLLWSLAKHHPDYSPGHDPLKAIFGGPMKYSTEAFLQASLMYTEAADDLADFAALCESVASLVILRPELLALLRDAAESPSTGAIIITCGLQRVWELVLERAGLAQDVKVMGATLPCFGQHYELGVITPGIKSSLVTQLRNDHGLTVWAFGDSVIDIPMLTVANHAIIVAGGPSKSMEEGLDHAINRGDQPLRKARQAVFPHEDGSVTPRLDTNALPIVDITSLFFLREVFGHPPHLIGIHTDGIYHATALAASKILATPHRDARIAGHALRAAHQRAGWYLSMTLLSDLLGVEEIPGGIPHVQGNMTTGHRLRDEEGTLIVALMRGGEPMALGVSEAFPAAGFLHAKNPGDLKEEHLKGVKTVLLVDSVVNSGKSVVEFVDHIRGAGGQGVRIVVVAGVVQAGAVREEAVFGAMVKADGMLDVVALRMSENKFTGQGGTDTGNRLFNTTRLE</sequence>
<dbReference type="InterPro" id="IPR000836">
    <property type="entry name" value="PRTase_dom"/>
</dbReference>
<keyword evidence="3" id="KW-1185">Reference proteome</keyword>
<dbReference type="AlphaFoldDB" id="A0AA40F5X4"/>
<dbReference type="InterPro" id="IPR036412">
    <property type="entry name" value="HAD-like_sf"/>
</dbReference>
<evidence type="ECO:0000313" key="3">
    <source>
        <dbReference type="Proteomes" id="UP001172155"/>
    </source>
</evidence>
<accession>A0AA40F5X4</accession>
<evidence type="ECO:0000259" key="1">
    <source>
        <dbReference type="Pfam" id="PF14681"/>
    </source>
</evidence>
<feature type="domain" description="Phosphoribosyltransferase" evidence="1">
    <location>
        <begin position="498"/>
        <end position="692"/>
    </location>
</feature>
<dbReference type="Pfam" id="PF12710">
    <property type="entry name" value="HAD"/>
    <property type="match status" value="1"/>
</dbReference>
<dbReference type="CDD" id="cd06223">
    <property type="entry name" value="PRTases_typeI"/>
    <property type="match status" value="1"/>
</dbReference>
<reference evidence="2" key="1">
    <citation type="submission" date="2023-06" db="EMBL/GenBank/DDBJ databases">
        <title>Genome-scale phylogeny and comparative genomics of the fungal order Sordariales.</title>
        <authorList>
            <consortium name="Lawrence Berkeley National Laboratory"/>
            <person name="Hensen N."/>
            <person name="Bonometti L."/>
            <person name="Westerberg I."/>
            <person name="Brannstrom I.O."/>
            <person name="Guillou S."/>
            <person name="Cros-Aarteil S."/>
            <person name="Calhoun S."/>
            <person name="Haridas S."/>
            <person name="Kuo A."/>
            <person name="Mondo S."/>
            <person name="Pangilinan J."/>
            <person name="Riley R."/>
            <person name="LaButti K."/>
            <person name="Andreopoulos B."/>
            <person name="Lipzen A."/>
            <person name="Chen C."/>
            <person name="Yanf M."/>
            <person name="Daum C."/>
            <person name="Ng V."/>
            <person name="Clum A."/>
            <person name="Steindorff A."/>
            <person name="Ohm R."/>
            <person name="Martin F."/>
            <person name="Silar P."/>
            <person name="Natvig D."/>
            <person name="Lalanne C."/>
            <person name="Gautier V."/>
            <person name="Ament-velasquez S.L."/>
            <person name="Kruys A."/>
            <person name="Hutchinson M.I."/>
            <person name="Powell A.J."/>
            <person name="Barry K."/>
            <person name="Miller A.N."/>
            <person name="Grigoriev I.V."/>
            <person name="Debuchy R."/>
            <person name="Gladieux P."/>
            <person name="Thoren M.H."/>
            <person name="Johannesson H."/>
        </authorList>
    </citation>
    <scope>NUCLEOTIDE SEQUENCE</scope>
    <source>
        <strain evidence="2">SMH3187-1</strain>
    </source>
</reference>